<gene>
    <name evidence="1" type="ORF">GJ744_011464</name>
</gene>
<protein>
    <recommendedName>
        <fullName evidence="3">C2H2-type domain-containing protein</fullName>
    </recommendedName>
</protein>
<dbReference type="Proteomes" id="UP000606974">
    <property type="component" value="Unassembled WGS sequence"/>
</dbReference>
<dbReference type="OrthoDB" id="6077919at2759"/>
<organism evidence="1 2">
    <name type="scientific">Endocarpon pusillum</name>
    <dbReference type="NCBI Taxonomy" id="364733"/>
    <lineage>
        <taxon>Eukaryota</taxon>
        <taxon>Fungi</taxon>
        <taxon>Dikarya</taxon>
        <taxon>Ascomycota</taxon>
        <taxon>Pezizomycotina</taxon>
        <taxon>Eurotiomycetes</taxon>
        <taxon>Chaetothyriomycetidae</taxon>
        <taxon>Verrucariales</taxon>
        <taxon>Verrucariaceae</taxon>
        <taxon>Endocarpon</taxon>
    </lineage>
</organism>
<comment type="caution">
    <text evidence="1">The sequence shown here is derived from an EMBL/GenBank/DDBJ whole genome shotgun (WGS) entry which is preliminary data.</text>
</comment>
<name>A0A8H7E2X7_9EURO</name>
<dbReference type="EMBL" id="JAACFV010000081">
    <property type="protein sequence ID" value="KAF7506740.1"/>
    <property type="molecule type" value="Genomic_DNA"/>
</dbReference>
<dbReference type="Gene3D" id="3.30.160.60">
    <property type="entry name" value="Classic Zinc Finger"/>
    <property type="match status" value="1"/>
</dbReference>
<reference evidence="1" key="1">
    <citation type="submission" date="2020-02" db="EMBL/GenBank/DDBJ databases">
        <authorList>
            <person name="Palmer J.M."/>
        </authorList>
    </citation>
    <scope>NUCLEOTIDE SEQUENCE</scope>
    <source>
        <strain evidence="1">EPUS1.4</strain>
        <tissue evidence="1">Thallus</tissue>
    </source>
</reference>
<evidence type="ECO:0000313" key="2">
    <source>
        <dbReference type="Proteomes" id="UP000606974"/>
    </source>
</evidence>
<sequence>MAAEPSQVKAHITQLSRKMFPCPYSNEHDCDEAFQSHVEASHHAILSHQVVPIHKPEDGQFICLHAEFGCSATFEMTTLLTTHTESEQRKEAFPCALAWSRNCTKTLTTRKGMAMHIHAKHRQIREPCPSAKETGYKATFSDVSSAQSHVRHVHGEKPYPCPLADEYDCTEWFYTVALAQRHAGICHKKLGFPCPRAEQFDCMARFNSKLEAQKHLSRGTPAEPVSLSRG</sequence>
<dbReference type="AlphaFoldDB" id="A0A8H7E2X7"/>
<evidence type="ECO:0008006" key="3">
    <source>
        <dbReference type="Google" id="ProtNLM"/>
    </source>
</evidence>
<proteinExistence type="predicted"/>
<accession>A0A8H7E2X7</accession>
<evidence type="ECO:0000313" key="1">
    <source>
        <dbReference type="EMBL" id="KAF7506740.1"/>
    </source>
</evidence>
<keyword evidence="2" id="KW-1185">Reference proteome</keyword>